<feature type="compositionally biased region" description="Basic and acidic residues" evidence="5">
    <location>
        <begin position="85"/>
        <end position="115"/>
    </location>
</feature>
<protein>
    <submittedName>
        <fullName evidence="6">CE164 protein</fullName>
    </submittedName>
</protein>
<keyword evidence="3" id="KW-0597">Phosphoprotein</keyword>
<evidence type="ECO:0000313" key="7">
    <source>
        <dbReference type="Proteomes" id="UP001166093"/>
    </source>
</evidence>
<proteinExistence type="predicted"/>
<reference evidence="6" key="1">
    <citation type="journal article" date="2021" name="Cell">
        <title>Tracing the genetic footprints of vertebrate landing in non-teleost ray-finned fishes.</title>
        <authorList>
            <person name="Bi X."/>
            <person name="Wang K."/>
            <person name="Yang L."/>
            <person name="Pan H."/>
            <person name="Jiang H."/>
            <person name="Wei Q."/>
            <person name="Fang M."/>
            <person name="Yu H."/>
            <person name="Zhu C."/>
            <person name="Cai Y."/>
            <person name="He Y."/>
            <person name="Gan X."/>
            <person name="Zeng H."/>
            <person name="Yu D."/>
            <person name="Zhu Y."/>
            <person name="Jiang H."/>
            <person name="Qiu Q."/>
            <person name="Yang H."/>
            <person name="Zhang Y.E."/>
            <person name="Wang W."/>
            <person name="Zhu M."/>
            <person name="He S."/>
            <person name="Zhang G."/>
        </authorList>
    </citation>
    <scope>NUCLEOTIDE SEQUENCE</scope>
    <source>
        <strain evidence="6">Pddl_001</strain>
    </source>
</reference>
<feature type="compositionally biased region" description="Basic and acidic residues" evidence="5">
    <location>
        <begin position="319"/>
        <end position="329"/>
    </location>
</feature>
<evidence type="ECO:0000313" key="6">
    <source>
        <dbReference type="EMBL" id="MBN3275993.1"/>
    </source>
</evidence>
<dbReference type="EMBL" id="JAAWVQ010055815">
    <property type="protein sequence ID" value="MBN3275993.1"/>
    <property type="molecule type" value="Genomic_DNA"/>
</dbReference>
<evidence type="ECO:0000256" key="3">
    <source>
        <dbReference type="ARBA" id="ARBA00022553"/>
    </source>
</evidence>
<dbReference type="PANTHER" id="PTHR18902">
    <property type="entry name" value="NUCLEAR MITOTIC APPARATUS PROTEIN 1-RELATED"/>
    <property type="match status" value="1"/>
</dbReference>
<sequence>MGREEEEQARVLHQEKEHKLRALRETLREETEEEEERLREEEKERLQRLRVQIRAETEEEERKLREEKESVLWDLRSSLEAESASESRELVARRRERQDSLRKEAEEAVSEERRWLEAERERQLEQLRSTHEKQRKEELQALEKQHSQELQQLRETAQEKHSKVISSLQKQISEAQSSEEEQLQRDLLKAQQKIQQAAEYKRELSDLLLDKRQEVERDHERKLEVLKEEHRAVLEQIREEQLEEAREAKLQDLEVELELRDRELKARSTQLQAQCLHLVCVCVLQKALAAAAAAAPTVESSRVEERSLGDSIRQSRRELERLQGERESLETEVEGLQRQSQRLQRRVSELEAAVERKQGALRSLSLNNGAPPAEREEGELHIGDLQGTEARQNEADPGSKQAVEREEEDISIDDVRHYISSEGVSLQKARQFLERQSNSLCRRQAVLKAAKQQWRQDVLRAQAEQGQDPDISLQLEDTNRTLQQEACHLDQMKSTMHKGSSLLRRKEERLSQLENSLLEELSDEDTLRGTAGKKMVTFDLSDSDDISSIDSSALPPHTSSRSPTLSLAPPRKVQHLSESLQRISGQLNSVLGVLGSLGQQQSPLFPSAQPVPLPPAPLSVYRSQSTGAAYPNPAAPAGAPALPSCWAWGFPLPPAHNIDHLLTEKWHKYFPGEHPAASRITVL</sequence>
<feature type="non-terminal residue" evidence="6">
    <location>
        <position position="1"/>
    </location>
</feature>
<accession>A0ABS2XNU4</accession>
<keyword evidence="4" id="KW-0175">Coiled coil</keyword>
<keyword evidence="7" id="KW-1185">Reference proteome</keyword>
<evidence type="ECO:0000256" key="2">
    <source>
        <dbReference type="ARBA" id="ARBA00022490"/>
    </source>
</evidence>
<feature type="region of interest" description="Disordered" evidence="5">
    <location>
        <begin position="76"/>
        <end position="115"/>
    </location>
</feature>
<feature type="region of interest" description="Disordered" evidence="5">
    <location>
        <begin position="127"/>
        <end position="149"/>
    </location>
</feature>
<evidence type="ECO:0000256" key="4">
    <source>
        <dbReference type="ARBA" id="ARBA00023054"/>
    </source>
</evidence>
<dbReference type="Proteomes" id="UP001166093">
    <property type="component" value="Unassembled WGS sequence"/>
</dbReference>
<name>A0ABS2XNU4_POLSP</name>
<feature type="region of interest" description="Disordered" evidence="5">
    <location>
        <begin position="23"/>
        <end position="43"/>
    </location>
</feature>
<comment type="subcellular location">
    <subcellularLocation>
        <location evidence="1">Cytoplasm</location>
    </subcellularLocation>
</comment>
<feature type="region of interest" description="Disordered" evidence="5">
    <location>
        <begin position="319"/>
        <end position="340"/>
    </location>
</feature>
<evidence type="ECO:0000256" key="1">
    <source>
        <dbReference type="ARBA" id="ARBA00004496"/>
    </source>
</evidence>
<feature type="region of interest" description="Disordered" evidence="5">
    <location>
        <begin position="386"/>
        <end position="408"/>
    </location>
</feature>
<dbReference type="InterPro" id="IPR051841">
    <property type="entry name" value="MT-Golgi_org_protein"/>
</dbReference>
<feature type="non-terminal residue" evidence="6">
    <location>
        <position position="683"/>
    </location>
</feature>
<organism evidence="6 7">
    <name type="scientific">Polyodon spathula</name>
    <name type="common">North American paddlefish</name>
    <name type="synonym">Squalus spathula</name>
    <dbReference type="NCBI Taxonomy" id="7913"/>
    <lineage>
        <taxon>Eukaryota</taxon>
        <taxon>Metazoa</taxon>
        <taxon>Chordata</taxon>
        <taxon>Craniata</taxon>
        <taxon>Vertebrata</taxon>
        <taxon>Euteleostomi</taxon>
        <taxon>Actinopterygii</taxon>
        <taxon>Chondrostei</taxon>
        <taxon>Acipenseriformes</taxon>
        <taxon>Polyodontidae</taxon>
        <taxon>Polyodon</taxon>
    </lineage>
</organism>
<feature type="region of interest" description="Disordered" evidence="5">
    <location>
        <begin position="545"/>
        <end position="573"/>
    </location>
</feature>
<keyword evidence="2" id="KW-0963">Cytoplasm</keyword>
<gene>
    <name evidence="6" type="primary">Cep164_0</name>
    <name evidence="6" type="ORF">GTO93_0020553</name>
</gene>
<evidence type="ECO:0000256" key="5">
    <source>
        <dbReference type="SAM" id="MobiDB-lite"/>
    </source>
</evidence>
<feature type="compositionally biased region" description="Basic and acidic residues" evidence="5">
    <location>
        <begin position="127"/>
        <end position="147"/>
    </location>
</feature>
<dbReference type="PANTHER" id="PTHR18902:SF27">
    <property type="entry name" value="CENTROSOMAL PROTEIN OF 164 KDA"/>
    <property type="match status" value="1"/>
</dbReference>
<comment type="caution">
    <text evidence="6">The sequence shown here is derived from an EMBL/GenBank/DDBJ whole genome shotgun (WGS) entry which is preliminary data.</text>
</comment>